<dbReference type="PANTHER" id="PTHR10157">
    <property type="entry name" value="DOPAMINE BETA HYDROXYLASE RELATED"/>
    <property type="match status" value="1"/>
</dbReference>
<dbReference type="Pfam" id="PF03712">
    <property type="entry name" value="Cu2_monoox_C"/>
    <property type="match status" value="1"/>
</dbReference>
<evidence type="ECO:0000313" key="4">
    <source>
        <dbReference type="Proteomes" id="UP000694888"/>
    </source>
</evidence>
<protein>
    <submittedName>
        <fullName evidence="5">Uncharacterized protein LOC106011128</fullName>
    </submittedName>
</protein>
<sequence length="769" mass="86958">MAEPCQYVRLRVGSSVRGQGLCLRILPSAVKILLNPIQHKREETKCAIELINTLELHGPKRPSDNIFGNETWLSFSGTPATQLNCILCVSAVVWETTWAYPSYQEQVPNGNNVPHPCKVNYRWPGLGHENPLGGGARNVFGQDFARLGRTWNQELCRLDSDGDGKTNGEELGDPNCTWRSGQIPQSTTGITHPGVCEPHDSDLCRYRNEFLNCEVDQFESCDAINNPEVMSIDFRFTETKVPATETNYFCMTFDLPTDQDYHIIAYEPLIDNANVLHHILLYGCSDRESRVEQIGTCPGDCTSVLFAKPAYIISALNHMHYLGRSMKIELFREGRLIKELTNEEYYSYDNPIQHDQKPPVQILPGDEIKTTCVFNSLSSDRWVYYGDGTNDEMCFGFLTIYPRDAVPYIDSCVSFGPASTCELYGQQKPVFNGSNMELTDQPVRNPIQHRVEAQQPPWWNEETGALWKIKRQALRRHERNRSNVQLKAEKKLADLRFDEAAKEAKDLAYDNFCHGMNSDRALYQFWNFYSHLSPVPKPDKDPSKIASYRIVTMQNIVGKLLEKIVAHRLAIELEEKNVLPPELGSYRSYRRGKITWMNAATFASDVYDGFERLGFTTNEITPGLPQGSALSPVLFNVYTIGVTFNQQEGPGRVLSFADDVLVYRQGKNHQITAPECREITDDLKKHPCFQGEVGDLVNSLLAEYHEGAEFLGRIHSCPARSQYPSGEVDCRSQCADICYNDVRDSAPGNAAMLWLVSSTFVFARLISVL</sequence>
<evidence type="ECO:0000256" key="1">
    <source>
        <dbReference type="ARBA" id="ARBA00023157"/>
    </source>
</evidence>
<dbReference type="PANTHER" id="PTHR10157:SF23">
    <property type="entry name" value="MOXD1 HOMOLOG 1"/>
    <property type="match status" value="1"/>
</dbReference>
<keyword evidence="4" id="KW-1185">Reference proteome</keyword>
<dbReference type="RefSeq" id="XP_012935162.2">
    <property type="nucleotide sequence ID" value="XM_013079708.2"/>
</dbReference>
<proteinExistence type="predicted"/>
<dbReference type="GeneID" id="106011128"/>
<dbReference type="Gene3D" id="2.60.120.230">
    <property type="match status" value="1"/>
</dbReference>
<feature type="domain" description="Copper type II ascorbate-dependent monooxygenase C-terminal" evidence="2">
    <location>
        <begin position="288"/>
        <end position="417"/>
    </location>
</feature>
<evidence type="ECO:0000259" key="3">
    <source>
        <dbReference type="Pfam" id="PF24784"/>
    </source>
</evidence>
<dbReference type="InterPro" id="IPR014784">
    <property type="entry name" value="Cu2_ascorb_mOase-like_C"/>
</dbReference>
<dbReference type="InterPro" id="IPR008977">
    <property type="entry name" value="PHM/PNGase_F_dom_sf"/>
</dbReference>
<dbReference type="SUPFAM" id="SSF49742">
    <property type="entry name" value="PHM/PNGase F"/>
    <property type="match status" value="2"/>
</dbReference>
<keyword evidence="1" id="KW-1015">Disulfide bond</keyword>
<organism evidence="4 5">
    <name type="scientific">Aplysia californica</name>
    <name type="common">California sea hare</name>
    <dbReference type="NCBI Taxonomy" id="6500"/>
    <lineage>
        <taxon>Eukaryota</taxon>
        <taxon>Metazoa</taxon>
        <taxon>Spiralia</taxon>
        <taxon>Lophotrochozoa</taxon>
        <taxon>Mollusca</taxon>
        <taxon>Gastropoda</taxon>
        <taxon>Heterobranchia</taxon>
        <taxon>Euthyneura</taxon>
        <taxon>Tectipleura</taxon>
        <taxon>Aplysiida</taxon>
        <taxon>Aplysioidea</taxon>
        <taxon>Aplysiidae</taxon>
        <taxon>Aplysia</taxon>
    </lineage>
</organism>
<reference evidence="5" key="1">
    <citation type="submission" date="2025-08" db="UniProtKB">
        <authorList>
            <consortium name="RefSeq"/>
        </authorList>
    </citation>
    <scope>IDENTIFICATION</scope>
</reference>
<gene>
    <name evidence="5" type="primary">LOC106011128</name>
</gene>
<dbReference type="InterPro" id="IPR024548">
    <property type="entry name" value="Cu2_monoox_C"/>
</dbReference>
<dbReference type="Pfam" id="PF24784">
    <property type="entry name" value="Temptin_C"/>
    <property type="match status" value="1"/>
</dbReference>
<feature type="domain" description="Temptin Cys/Cys disulfide" evidence="3">
    <location>
        <begin position="99"/>
        <end position="195"/>
    </location>
</feature>
<dbReference type="InterPro" id="IPR000945">
    <property type="entry name" value="DBH-like"/>
</dbReference>
<dbReference type="InterPro" id="IPR057626">
    <property type="entry name" value="S-S_Temptin"/>
</dbReference>
<evidence type="ECO:0000313" key="5">
    <source>
        <dbReference type="RefSeq" id="XP_012935162.2"/>
    </source>
</evidence>
<accession>A0ABM0ZV86</accession>
<dbReference type="Proteomes" id="UP000694888">
    <property type="component" value="Unplaced"/>
</dbReference>
<evidence type="ECO:0000259" key="2">
    <source>
        <dbReference type="Pfam" id="PF03712"/>
    </source>
</evidence>
<name>A0ABM0ZV86_APLCA</name>